<comment type="caution">
    <text evidence="1">The sequence shown here is derived from an EMBL/GenBank/DDBJ whole genome shotgun (WGS) entry which is preliminary data.</text>
</comment>
<gene>
    <name evidence="1" type="ORF">EV420DRAFT_1586878</name>
</gene>
<keyword evidence="2" id="KW-1185">Reference proteome</keyword>
<evidence type="ECO:0000313" key="2">
    <source>
        <dbReference type="Proteomes" id="UP001175211"/>
    </source>
</evidence>
<dbReference type="Proteomes" id="UP001175211">
    <property type="component" value="Unassembled WGS sequence"/>
</dbReference>
<sequence length="422" mass="46892">MAPGLDLKFHQEIVDGIIDIVKDTSTSHAEATKNLSFCSLVSRTFLPRTRWHMFRDIALVNAEKIKLYHEMCLASPIIPAAARSVSLQIGNVSAAEICPLASVLRLTANINTIQFHDISWDNLPQEVLDVLCSYPLTKILLSNVVIPSIPSFFSFFRRCTTRVPVDLHISGMLRVGNTAEEQAVNVASNDKPVAIRSLTLWCPDTARRAIRAILLSPSSPFHLRILANVVMVFTLTGKDGIGSERDAILLRDLISSSSSQELRTVRSSFDIAPPSFILRFAPATRQVSFTIATSPLEMIPFRSSAVLRWWIDSLLRSECYGLEQLTIFTTMLMGMWVMDDEALDAWAHLDDELSSSNYSKVKAVHIGIEHRVLFFNPAHRANAADILTKCLPRLAKKGVLKLVCGELGLHGQAPFEVQNWGT</sequence>
<dbReference type="RefSeq" id="XP_060322728.1">
    <property type="nucleotide sequence ID" value="XM_060474824.1"/>
</dbReference>
<feature type="non-terminal residue" evidence="1">
    <location>
        <position position="1"/>
    </location>
</feature>
<accession>A0AA39J9J7</accession>
<protein>
    <submittedName>
        <fullName evidence="1">Uncharacterized protein</fullName>
    </submittedName>
</protein>
<dbReference type="AlphaFoldDB" id="A0AA39J9J7"/>
<evidence type="ECO:0000313" key="1">
    <source>
        <dbReference type="EMBL" id="KAK0437907.1"/>
    </source>
</evidence>
<name>A0AA39J9J7_ARMTA</name>
<organism evidence="1 2">
    <name type="scientific">Armillaria tabescens</name>
    <name type="common">Ringless honey mushroom</name>
    <name type="synonym">Agaricus tabescens</name>
    <dbReference type="NCBI Taxonomy" id="1929756"/>
    <lineage>
        <taxon>Eukaryota</taxon>
        <taxon>Fungi</taxon>
        <taxon>Dikarya</taxon>
        <taxon>Basidiomycota</taxon>
        <taxon>Agaricomycotina</taxon>
        <taxon>Agaricomycetes</taxon>
        <taxon>Agaricomycetidae</taxon>
        <taxon>Agaricales</taxon>
        <taxon>Marasmiineae</taxon>
        <taxon>Physalacriaceae</taxon>
        <taxon>Desarmillaria</taxon>
    </lineage>
</organism>
<reference evidence="1" key="1">
    <citation type="submission" date="2023-06" db="EMBL/GenBank/DDBJ databases">
        <authorList>
            <consortium name="Lawrence Berkeley National Laboratory"/>
            <person name="Ahrendt S."/>
            <person name="Sahu N."/>
            <person name="Indic B."/>
            <person name="Wong-Bajracharya J."/>
            <person name="Merenyi Z."/>
            <person name="Ke H.-M."/>
            <person name="Monk M."/>
            <person name="Kocsube S."/>
            <person name="Drula E."/>
            <person name="Lipzen A."/>
            <person name="Balint B."/>
            <person name="Henrissat B."/>
            <person name="Andreopoulos B."/>
            <person name="Martin F.M."/>
            <person name="Harder C.B."/>
            <person name="Rigling D."/>
            <person name="Ford K.L."/>
            <person name="Foster G.D."/>
            <person name="Pangilinan J."/>
            <person name="Papanicolaou A."/>
            <person name="Barry K."/>
            <person name="LaButti K."/>
            <person name="Viragh M."/>
            <person name="Koriabine M."/>
            <person name="Yan M."/>
            <person name="Riley R."/>
            <person name="Champramary S."/>
            <person name="Plett K.L."/>
            <person name="Tsai I.J."/>
            <person name="Slot J."/>
            <person name="Sipos G."/>
            <person name="Plett J."/>
            <person name="Nagy L.G."/>
            <person name="Grigoriev I.V."/>
        </authorList>
    </citation>
    <scope>NUCLEOTIDE SEQUENCE</scope>
    <source>
        <strain evidence="1">CCBAS 213</strain>
    </source>
</reference>
<dbReference type="EMBL" id="JAUEPS010000103">
    <property type="protein sequence ID" value="KAK0437907.1"/>
    <property type="molecule type" value="Genomic_DNA"/>
</dbReference>
<dbReference type="GeneID" id="85358372"/>
<proteinExistence type="predicted"/>